<proteinExistence type="predicted"/>
<dbReference type="EMBL" id="LAZR01021117">
    <property type="protein sequence ID" value="KKL86442.1"/>
    <property type="molecule type" value="Genomic_DNA"/>
</dbReference>
<organism evidence="1">
    <name type="scientific">marine sediment metagenome</name>
    <dbReference type="NCBI Taxonomy" id="412755"/>
    <lineage>
        <taxon>unclassified sequences</taxon>
        <taxon>metagenomes</taxon>
        <taxon>ecological metagenomes</taxon>
    </lineage>
</organism>
<protein>
    <submittedName>
        <fullName evidence="1">Uncharacterized protein</fullName>
    </submittedName>
</protein>
<evidence type="ECO:0000313" key="1">
    <source>
        <dbReference type="EMBL" id="KKL86442.1"/>
    </source>
</evidence>
<comment type="caution">
    <text evidence="1">The sequence shown here is derived from an EMBL/GenBank/DDBJ whole genome shotgun (WGS) entry which is preliminary data.</text>
</comment>
<feature type="non-terminal residue" evidence="1">
    <location>
        <position position="1"/>
    </location>
</feature>
<sequence length="236" mass="26751">LWEVLELEGMWAKLRETLIRLGNPPLYTKGYTTNTIFDILGFIIAEVDGSGVAMSLNALVEDDSIIDSLQPQFDINAQPFEYAASLTYRLLHMTASYLKPLDDLEWEIKYPQTSDAIDLTFYSDQVPYFYEYLERVNTLVPNHFLVYGNEGANGNWLNYIVSASPNGVDQDEIDTYEEVFKIILSGSLTTQDSVNSRAASLLSRTKFEQNAGRMYAPHDARLELYDRITAVDSRGT</sequence>
<dbReference type="AlphaFoldDB" id="A0A0F9IGD3"/>
<reference evidence="1" key="1">
    <citation type="journal article" date="2015" name="Nature">
        <title>Complex archaea that bridge the gap between prokaryotes and eukaryotes.</title>
        <authorList>
            <person name="Spang A."/>
            <person name="Saw J.H."/>
            <person name="Jorgensen S.L."/>
            <person name="Zaremba-Niedzwiedzka K."/>
            <person name="Martijn J."/>
            <person name="Lind A.E."/>
            <person name="van Eijk R."/>
            <person name="Schleper C."/>
            <person name="Guy L."/>
            <person name="Ettema T.J."/>
        </authorList>
    </citation>
    <scope>NUCLEOTIDE SEQUENCE</scope>
</reference>
<name>A0A0F9IGD3_9ZZZZ</name>
<accession>A0A0F9IGD3</accession>
<gene>
    <name evidence="1" type="ORF">LCGC14_1944650</name>
</gene>